<dbReference type="AlphaFoldDB" id="A0A1E1MM50"/>
<name>A0A1E1MM50_RHYSE</name>
<gene>
    <name evidence="2" type="ORF">RSE6_11095</name>
</gene>
<organism evidence="2 3">
    <name type="scientific">Rhynchosporium secalis</name>
    <name type="common">Barley scald fungus</name>
    <dbReference type="NCBI Taxonomy" id="38038"/>
    <lineage>
        <taxon>Eukaryota</taxon>
        <taxon>Fungi</taxon>
        <taxon>Dikarya</taxon>
        <taxon>Ascomycota</taxon>
        <taxon>Pezizomycotina</taxon>
        <taxon>Leotiomycetes</taxon>
        <taxon>Helotiales</taxon>
        <taxon>Ploettnerulaceae</taxon>
        <taxon>Rhynchosporium</taxon>
    </lineage>
</organism>
<reference evidence="3" key="1">
    <citation type="submission" date="2016-03" db="EMBL/GenBank/DDBJ databases">
        <authorList>
            <person name="Guldener U."/>
        </authorList>
    </citation>
    <scope>NUCLEOTIDE SEQUENCE [LARGE SCALE GENOMIC DNA]</scope>
</reference>
<keyword evidence="1" id="KW-0472">Membrane</keyword>
<feature type="transmembrane region" description="Helical" evidence="1">
    <location>
        <begin position="63"/>
        <end position="87"/>
    </location>
</feature>
<evidence type="ECO:0000256" key="1">
    <source>
        <dbReference type="SAM" id="Phobius"/>
    </source>
</evidence>
<keyword evidence="1" id="KW-0812">Transmembrane</keyword>
<protein>
    <submittedName>
        <fullName evidence="2">Uncharacterized protein</fullName>
    </submittedName>
</protein>
<keyword evidence="1" id="KW-1133">Transmembrane helix</keyword>
<feature type="transmembrane region" description="Helical" evidence="1">
    <location>
        <begin position="32"/>
        <end position="51"/>
    </location>
</feature>
<dbReference type="Proteomes" id="UP000177625">
    <property type="component" value="Unassembled WGS sequence"/>
</dbReference>
<accession>A0A1E1MM50</accession>
<evidence type="ECO:0000313" key="2">
    <source>
        <dbReference type="EMBL" id="CZT50156.1"/>
    </source>
</evidence>
<keyword evidence="3" id="KW-1185">Reference proteome</keyword>
<sequence>MGANLSNLTPVDTSKAVLSSGDFDTLAIRLPILWGCSIYVMFMIMSTCMLADRWRGPRGERRLSAASVLVAMLASAAWPLVLLYLLLLQFYVHHTAAESLLIASRVQHFQGFRSSSHACEEQNIRANEDRFRIMFVVSDKFSRRHNHPVVSQWRPGKCHEMEWRYGKSIWV</sequence>
<evidence type="ECO:0000313" key="3">
    <source>
        <dbReference type="Proteomes" id="UP000177625"/>
    </source>
</evidence>
<dbReference type="EMBL" id="FJVC01000414">
    <property type="protein sequence ID" value="CZT50156.1"/>
    <property type="molecule type" value="Genomic_DNA"/>
</dbReference>
<proteinExistence type="predicted"/>